<proteinExistence type="predicted"/>
<organism evidence="3 4">
    <name type="scientific">Stylonychia lemnae</name>
    <name type="common">Ciliate</name>
    <dbReference type="NCBI Taxonomy" id="5949"/>
    <lineage>
        <taxon>Eukaryota</taxon>
        <taxon>Sar</taxon>
        <taxon>Alveolata</taxon>
        <taxon>Ciliophora</taxon>
        <taxon>Intramacronucleata</taxon>
        <taxon>Spirotrichea</taxon>
        <taxon>Stichotrichia</taxon>
        <taxon>Sporadotrichida</taxon>
        <taxon>Oxytrichidae</taxon>
        <taxon>Stylonychinae</taxon>
        <taxon>Stylonychia</taxon>
    </lineage>
</organism>
<dbReference type="PANTHER" id="PTHR31398:SF0">
    <property type="entry name" value="MEIOTIC NUCLEAR DIVISION PROTEIN 1 HOMOLOG"/>
    <property type="match status" value="1"/>
</dbReference>
<keyword evidence="2" id="KW-1133">Transmembrane helix</keyword>
<keyword evidence="2" id="KW-0812">Transmembrane</keyword>
<dbReference type="GO" id="GO:0005634">
    <property type="term" value="C:nucleus"/>
    <property type="evidence" value="ECO:0007669"/>
    <property type="project" value="TreeGrafter"/>
</dbReference>
<dbReference type="GO" id="GO:0007131">
    <property type="term" value="P:reciprocal meiotic recombination"/>
    <property type="evidence" value="ECO:0007669"/>
    <property type="project" value="TreeGrafter"/>
</dbReference>
<keyword evidence="4" id="KW-1185">Reference proteome</keyword>
<keyword evidence="2" id="KW-0472">Membrane</keyword>
<dbReference type="InParanoid" id="A0A078BA94"/>
<evidence type="ECO:0008006" key="5">
    <source>
        <dbReference type="Google" id="ProtNLM"/>
    </source>
</evidence>
<reference evidence="3 4" key="1">
    <citation type="submission" date="2014-06" db="EMBL/GenBank/DDBJ databases">
        <authorList>
            <person name="Swart Estienne"/>
        </authorList>
    </citation>
    <scope>NUCLEOTIDE SEQUENCE [LARGE SCALE GENOMIC DNA]</scope>
    <source>
        <strain evidence="3 4">130c</strain>
    </source>
</reference>
<feature type="region of interest" description="Disordered" evidence="1">
    <location>
        <begin position="279"/>
        <end position="329"/>
    </location>
</feature>
<feature type="compositionally biased region" description="Low complexity" evidence="1">
    <location>
        <begin position="310"/>
        <end position="323"/>
    </location>
</feature>
<sequence length="712" mass="83107">MGNQYNLHTKVKSKQLLLNELRTYKSLVGASVSFLILGTLMAFLIYKIIILNDKSDTKLAKKSFFLDLDSEDAQVYNVGEFGFDFAFTVNGPNGLMNQSIGYFSLNQVEVYIDQATNKSVKSKKSIEYDICGDKYYNFKNKEKTRVYGINKFYCPVQKDFMFSLAMVNSYFDFNNFTQPVQQFIDDSLYFEIEPETWKGANVYLQPNNAQLQDEILSFSDQELQFFQVRLVYGIGDLLGDVGGFKESLLLIGMLLVGFIQERLFLSSLLKHIYQVEKTTNGTEDQDEKRSFYSDEENDQNKKIQNSSHKTVSVTSETQSQQSSKNTKAFKVRKSEFRLKKMIQKESRDSQGEYYVSKFGQLEQKEKDQIVEQIFGRLRFKYSFKDILSYLLRFACCLKYKSMMLNQKLRKHALFDKGQEKLLEELDCVTLLKSIRTLKLFQQVFLNENQKLLMKFQRKMLIDSDSTSSDSDRNDQDNLKLIESKNYAIQIQTKNKVRSSIYEFTNQKELKDIDQRLLKGVFVKKLKQKKKAEFFTTYQNMIINRLTNPDKISSSQNTQILLTQQPPSANSHYGPKRINFFQQISGQAKTELKISQPISNQISKMRTQMIASEWNNDAFDARSQQNFEFNRKDTQQKLQFRINDIDSFLDEDISPKKDLSESNRQFIDGDKNQNNLEGSKDEFNLKELEDEIMLSDQELDSFGSLKRQRKILQ</sequence>
<feature type="transmembrane region" description="Helical" evidence="2">
    <location>
        <begin position="27"/>
        <end position="49"/>
    </location>
</feature>
<feature type="compositionally biased region" description="Basic and acidic residues" evidence="1">
    <location>
        <begin position="659"/>
        <end position="670"/>
    </location>
</feature>
<dbReference type="EMBL" id="CCKQ01019150">
    <property type="protein sequence ID" value="CDW91161.1"/>
    <property type="molecule type" value="Genomic_DNA"/>
</dbReference>
<accession>A0A078BA94</accession>
<gene>
    <name evidence="3" type="primary">Contig18471.g19611</name>
    <name evidence="3" type="ORF">STYLEM_20313</name>
</gene>
<evidence type="ECO:0000256" key="1">
    <source>
        <dbReference type="SAM" id="MobiDB-lite"/>
    </source>
</evidence>
<protein>
    <recommendedName>
        <fullName evidence="5">Transmembrane protein</fullName>
    </recommendedName>
</protein>
<dbReference type="OrthoDB" id="324794at2759"/>
<dbReference type="AlphaFoldDB" id="A0A078BA94"/>
<name>A0A078BA94_STYLE</name>
<dbReference type="Proteomes" id="UP000039865">
    <property type="component" value="Unassembled WGS sequence"/>
</dbReference>
<evidence type="ECO:0000313" key="3">
    <source>
        <dbReference type="EMBL" id="CDW91161.1"/>
    </source>
</evidence>
<evidence type="ECO:0000256" key="2">
    <source>
        <dbReference type="SAM" id="Phobius"/>
    </source>
</evidence>
<evidence type="ECO:0000313" key="4">
    <source>
        <dbReference type="Proteomes" id="UP000039865"/>
    </source>
</evidence>
<dbReference type="PANTHER" id="PTHR31398">
    <property type="entry name" value="MEIOTIC NUCLEAR DIVISION PROTEIN 1 HOMOLOG"/>
    <property type="match status" value="1"/>
</dbReference>
<feature type="region of interest" description="Disordered" evidence="1">
    <location>
        <begin position="659"/>
        <end position="678"/>
    </location>
</feature>